<evidence type="ECO:0000313" key="1">
    <source>
        <dbReference type="EMBL" id="RWU04845.1"/>
    </source>
</evidence>
<sequence>MKWPIFFILLISGSLVHAQKFSFPKLLTQSDKVTNLVPKNWKVLDSAYGDLNHDKQQDLALILEYHQAVDEDRAYGNYEIELIRETQKPRMLVAYFKIGNKYRLALQNNDFILRSEEGGKMGEPLKGLSIEANKLSLSFEGGNEWRWKLNYQFEYLQKQWNLVTANNVYYNKDSGEMVDKQYDFVDRTIKTVVGSIFKRNISNETEEDILVFSQPRTLSDFKKPWTWEVTKDNYL</sequence>
<accession>A0A443YM47</accession>
<gene>
    <name evidence="1" type="ORF">DPV69_16910</name>
</gene>
<evidence type="ECO:0000313" key="2">
    <source>
        <dbReference type="Proteomes" id="UP000284120"/>
    </source>
</evidence>
<comment type="caution">
    <text evidence="1">The sequence shown here is derived from an EMBL/GenBank/DDBJ whole genome shotgun (WGS) entry which is preliminary data.</text>
</comment>
<dbReference type="OrthoDB" id="86940at2"/>
<reference evidence="1 2" key="1">
    <citation type="submission" date="2018-06" db="EMBL/GenBank/DDBJ databases">
        <title>Pedobacter endophyticus sp. nov., an endophytic bacterium isolated from a leaf of Triticum aestivum.</title>
        <authorList>
            <person name="Zhang L."/>
        </authorList>
    </citation>
    <scope>NUCLEOTIDE SEQUENCE [LARGE SCALE GENOMIC DNA]</scope>
    <source>
        <strain evidence="1 2">CM134L-2</strain>
    </source>
</reference>
<dbReference type="Proteomes" id="UP000284120">
    <property type="component" value="Unassembled WGS sequence"/>
</dbReference>
<keyword evidence="2" id="KW-1185">Reference proteome</keyword>
<protein>
    <submittedName>
        <fullName evidence="1">Uncharacterized protein</fullName>
    </submittedName>
</protein>
<name>A0A443YM47_9SPHI</name>
<dbReference type="AlphaFoldDB" id="A0A443YM47"/>
<dbReference type="EMBL" id="SAYW01000006">
    <property type="protein sequence ID" value="RWU04845.1"/>
    <property type="molecule type" value="Genomic_DNA"/>
</dbReference>
<proteinExistence type="predicted"/>
<organism evidence="1 2">
    <name type="scientific">Pedobacter chitinilyticus</name>
    <dbReference type="NCBI Taxonomy" id="2233776"/>
    <lineage>
        <taxon>Bacteria</taxon>
        <taxon>Pseudomonadati</taxon>
        <taxon>Bacteroidota</taxon>
        <taxon>Sphingobacteriia</taxon>
        <taxon>Sphingobacteriales</taxon>
        <taxon>Sphingobacteriaceae</taxon>
        <taxon>Pedobacter</taxon>
    </lineage>
</organism>
<dbReference type="RefSeq" id="WP_113648595.1">
    <property type="nucleotide sequence ID" value="NZ_QMHN01000006.1"/>
</dbReference>